<evidence type="ECO:0000313" key="1">
    <source>
        <dbReference type="EMBL" id="KAJ7222604.1"/>
    </source>
</evidence>
<organism evidence="1 2">
    <name type="scientific">Mycena pura</name>
    <dbReference type="NCBI Taxonomy" id="153505"/>
    <lineage>
        <taxon>Eukaryota</taxon>
        <taxon>Fungi</taxon>
        <taxon>Dikarya</taxon>
        <taxon>Basidiomycota</taxon>
        <taxon>Agaricomycotina</taxon>
        <taxon>Agaricomycetes</taxon>
        <taxon>Agaricomycetidae</taxon>
        <taxon>Agaricales</taxon>
        <taxon>Marasmiineae</taxon>
        <taxon>Mycenaceae</taxon>
        <taxon>Mycena</taxon>
    </lineage>
</organism>
<dbReference type="Gene3D" id="1.25.40.10">
    <property type="entry name" value="Tetratricopeptide repeat domain"/>
    <property type="match status" value="1"/>
</dbReference>
<dbReference type="EMBL" id="JARJCW010000007">
    <property type="protein sequence ID" value="KAJ7222604.1"/>
    <property type="molecule type" value="Genomic_DNA"/>
</dbReference>
<accession>A0AAD6YLJ9</accession>
<comment type="caution">
    <text evidence="1">The sequence shown here is derived from an EMBL/GenBank/DDBJ whole genome shotgun (WGS) entry which is preliminary data.</text>
</comment>
<keyword evidence="2" id="KW-1185">Reference proteome</keyword>
<name>A0AAD6YLJ9_9AGAR</name>
<protein>
    <submittedName>
        <fullName evidence="1">Uncharacterized protein</fullName>
    </submittedName>
</protein>
<evidence type="ECO:0000313" key="2">
    <source>
        <dbReference type="Proteomes" id="UP001219525"/>
    </source>
</evidence>
<dbReference type="InterPro" id="IPR011990">
    <property type="entry name" value="TPR-like_helical_dom_sf"/>
</dbReference>
<gene>
    <name evidence="1" type="ORF">GGX14DRAFT_558692</name>
</gene>
<dbReference type="AlphaFoldDB" id="A0AAD6YLJ9"/>
<dbReference type="SUPFAM" id="SSF48452">
    <property type="entry name" value="TPR-like"/>
    <property type="match status" value="1"/>
</dbReference>
<proteinExistence type="predicted"/>
<sequence length="156" mass="16433">MSLLKLGFDFSEASRHQDAVLAHKESIGIFKSLANPDTSLQARALQSVAATFRTAGLHEDASRAHEEGAGMFHELAKTDPGHIADTLHYLAADFRIFGFREDAARAEEEAIKLYCEVAAATTGTNSLIECLLKLLADGQGSAPVHASGVAAGPGAT</sequence>
<dbReference type="Proteomes" id="UP001219525">
    <property type="component" value="Unassembled WGS sequence"/>
</dbReference>
<reference evidence="1" key="1">
    <citation type="submission" date="2023-03" db="EMBL/GenBank/DDBJ databases">
        <title>Massive genome expansion in bonnet fungi (Mycena s.s.) driven by repeated elements and novel gene families across ecological guilds.</title>
        <authorList>
            <consortium name="Lawrence Berkeley National Laboratory"/>
            <person name="Harder C.B."/>
            <person name="Miyauchi S."/>
            <person name="Viragh M."/>
            <person name="Kuo A."/>
            <person name="Thoen E."/>
            <person name="Andreopoulos B."/>
            <person name="Lu D."/>
            <person name="Skrede I."/>
            <person name="Drula E."/>
            <person name="Henrissat B."/>
            <person name="Morin E."/>
            <person name="Kohler A."/>
            <person name="Barry K."/>
            <person name="LaButti K."/>
            <person name="Morin E."/>
            <person name="Salamov A."/>
            <person name="Lipzen A."/>
            <person name="Mereny Z."/>
            <person name="Hegedus B."/>
            <person name="Baldrian P."/>
            <person name="Stursova M."/>
            <person name="Weitz H."/>
            <person name="Taylor A."/>
            <person name="Grigoriev I.V."/>
            <person name="Nagy L.G."/>
            <person name="Martin F."/>
            <person name="Kauserud H."/>
        </authorList>
    </citation>
    <scope>NUCLEOTIDE SEQUENCE</scope>
    <source>
        <strain evidence="1">9144</strain>
    </source>
</reference>